<organism evidence="2 3">
    <name type="scientific">Mauremys mutica</name>
    <name type="common">yellowpond turtle</name>
    <dbReference type="NCBI Taxonomy" id="74926"/>
    <lineage>
        <taxon>Eukaryota</taxon>
        <taxon>Metazoa</taxon>
        <taxon>Chordata</taxon>
        <taxon>Craniata</taxon>
        <taxon>Vertebrata</taxon>
        <taxon>Euteleostomi</taxon>
        <taxon>Archelosauria</taxon>
        <taxon>Testudinata</taxon>
        <taxon>Testudines</taxon>
        <taxon>Cryptodira</taxon>
        <taxon>Durocryptodira</taxon>
        <taxon>Testudinoidea</taxon>
        <taxon>Geoemydidae</taxon>
        <taxon>Geoemydinae</taxon>
        <taxon>Mauremys</taxon>
    </lineage>
</organism>
<feature type="compositionally biased region" description="Low complexity" evidence="1">
    <location>
        <begin position="119"/>
        <end position="130"/>
    </location>
</feature>
<protein>
    <submittedName>
        <fullName evidence="2">Uncharacterized protein</fullName>
    </submittedName>
</protein>
<feature type="compositionally biased region" description="Basic and acidic residues" evidence="1">
    <location>
        <begin position="261"/>
        <end position="272"/>
    </location>
</feature>
<dbReference type="Proteomes" id="UP000827986">
    <property type="component" value="Unassembled WGS sequence"/>
</dbReference>
<dbReference type="AlphaFoldDB" id="A0A9D4B1E4"/>
<reference evidence="2" key="1">
    <citation type="submission" date="2021-09" db="EMBL/GenBank/DDBJ databases">
        <title>The genome of Mauremys mutica provides insights into the evolution of semi-aquatic lifestyle.</title>
        <authorList>
            <person name="Gong S."/>
            <person name="Gao Y."/>
        </authorList>
    </citation>
    <scope>NUCLEOTIDE SEQUENCE</scope>
    <source>
        <strain evidence="2">MM-2020</strain>
        <tissue evidence="2">Muscle</tissue>
    </source>
</reference>
<evidence type="ECO:0000313" key="3">
    <source>
        <dbReference type="Proteomes" id="UP000827986"/>
    </source>
</evidence>
<evidence type="ECO:0000313" key="2">
    <source>
        <dbReference type="EMBL" id="KAH1184527.1"/>
    </source>
</evidence>
<feature type="compositionally biased region" description="Low complexity" evidence="1">
    <location>
        <begin position="189"/>
        <end position="202"/>
    </location>
</feature>
<comment type="caution">
    <text evidence="2">The sequence shown here is derived from an EMBL/GenBank/DDBJ whole genome shotgun (WGS) entry which is preliminary data.</text>
</comment>
<feature type="compositionally biased region" description="Low complexity" evidence="1">
    <location>
        <begin position="89"/>
        <end position="108"/>
    </location>
</feature>
<sequence>MSACPALPMNNLECSAGLTLGECVTLTPCPPGVPRPATPSTADTDSPPTGHPMSYGAAKANPPQRLSHPPRLPGDTLANPPRSSLSSCGQPGPSRAPAPRRGVPGAQRSQTRSRGGSFARPGPARPAARPSRLRAPRAARKGKNPQVSAPSWSVPGERVPRGAAETRGAGAGLSTEPSPASQHLTPNFPARLGAGGAARLPPLSSPGRPAAARTAPSLPTPRQPQPELLSPPHSPAASRPPDSLCPPGAPSFPVCGARALSHKDWRDEHEPIPLHTGGRRGGGEGSSSSAGIYHAGLRAWLG</sequence>
<feature type="compositionally biased region" description="Low complexity" evidence="1">
    <location>
        <begin position="38"/>
        <end position="48"/>
    </location>
</feature>
<feature type="compositionally biased region" description="Polar residues" evidence="1">
    <location>
        <begin position="175"/>
        <end position="185"/>
    </location>
</feature>
<keyword evidence="3" id="KW-1185">Reference proteome</keyword>
<dbReference type="EMBL" id="JAHDVG010000464">
    <property type="protein sequence ID" value="KAH1184527.1"/>
    <property type="molecule type" value="Genomic_DNA"/>
</dbReference>
<gene>
    <name evidence="2" type="ORF">KIL84_012468</name>
</gene>
<feature type="region of interest" description="Disordered" evidence="1">
    <location>
        <begin position="29"/>
        <end position="293"/>
    </location>
</feature>
<proteinExistence type="predicted"/>
<name>A0A9D4B1E4_9SAUR</name>
<feature type="compositionally biased region" description="Basic residues" evidence="1">
    <location>
        <begin position="131"/>
        <end position="143"/>
    </location>
</feature>
<evidence type="ECO:0000256" key="1">
    <source>
        <dbReference type="SAM" id="MobiDB-lite"/>
    </source>
</evidence>
<accession>A0A9D4B1E4</accession>
<feature type="compositionally biased region" description="Low complexity" evidence="1">
    <location>
        <begin position="226"/>
        <end position="242"/>
    </location>
</feature>